<feature type="modified residue" description="N6-(pyridoxal phosphate)lysine" evidence="4">
    <location>
        <position position="262"/>
    </location>
</feature>
<dbReference type="SUPFAM" id="SSF50800">
    <property type="entry name" value="PK beta-barrel domain-like"/>
    <property type="match status" value="1"/>
</dbReference>
<keyword evidence="1 4" id="KW-0808">Transferase</keyword>
<comment type="similarity">
    <text evidence="4">Belongs to the class-V pyridoxal-phosphate-dependent aminotransferase family. MOCOS subfamily.</text>
</comment>
<name>A0ABR1A0E8_HUSHU</name>
<sequence length="867" mass="96448">MVEKKASSLEELCTFEGFKKVWKHYGYNSDIQEMRDEEFSRIKGITYLDHAGTTLFSQSQIEGFSRDLAENVYGNPHSHNLSSRLTHDTVEHVRFRILQHFNVSPEEYTVIFTSGCTAAVKMVAESFPWRPATREEPGSRFCYLTDNHTSIVGIRGVTSQLGVTNIAVKPDELSASTQSTESNSGPSFEETPHLFSYPAQSNFSGTKYPLRWIHQIQTRKLYPSHGTAGRWFVLLDAACFVGCSPLDLQAYPADFVPISFYKIFGFPTGLGALLVRNDSSSIMRKNYFGGGTAAAYLVGEHFFVSRTSISSRFEDGTIPFLDIIALNHGFHALERLTKGMKNIRLHTFGLARYTYMILSTLQHANGKPVARIYSDTEFCDPSTQGAIINFNVLDNNGDIIGYSQVDKLASLYNIQVRTGCFCNTGACQHHLGLSNEEVKRNLQAGHVCGDNIDIIEGRPTGSVRVSFGYMSTFEDTQTFLKFIIDSFVRAPARLDECRLARLRESAAAETTEPPIPQSGQLGTEPNLEDQDPIHGADLKKPDFDSVTNGHFDAGIQSMKSIDVAGTLTNIFLYPIKSCAAFEVKHWPIGSKGLLYDRTWMVVNLNNVCLSQKQEPRLCLIQPQIDLERNTLTIGAEGMSTVTIPVESGGGEQQTRTLCQSKVCGDRVKTFDCGDEVADWISKFLGRHCRLIRQSSDFIRDVKKRYLQGQAWVSASLSLVNEAQYLMVNRTSILHLQEEIQKRNDASTLQFNTEQLIGRFRANLVVCGTQPFEEDGWTELKIGHTSFQVVGQCGRCQMIGIDQDTGTRSKEPLQTLSACRQGKVTFGAYLLHQPSETSSYPITISAGSWISAIAKREGSDPSAENQSG</sequence>
<evidence type="ECO:0000313" key="8">
    <source>
        <dbReference type="Proteomes" id="UP001369086"/>
    </source>
</evidence>
<dbReference type="EC" id="2.8.1.9" evidence="4"/>
<comment type="catalytic activity">
    <reaction evidence="4">
        <text>Mo-molybdopterin + L-cysteine + AH2 = thio-Mo-molybdopterin + L-alanine + A + H2O</text>
        <dbReference type="Rhea" id="RHEA:42636"/>
        <dbReference type="ChEBI" id="CHEBI:13193"/>
        <dbReference type="ChEBI" id="CHEBI:15377"/>
        <dbReference type="ChEBI" id="CHEBI:17499"/>
        <dbReference type="ChEBI" id="CHEBI:35235"/>
        <dbReference type="ChEBI" id="CHEBI:57972"/>
        <dbReference type="ChEBI" id="CHEBI:71302"/>
        <dbReference type="ChEBI" id="CHEBI:82685"/>
        <dbReference type="EC" id="2.8.1.9"/>
    </reaction>
</comment>
<comment type="function">
    <text evidence="4">Sulfurates the molybdenum cofactor. Sulfation of molybdenum is essential for xanthine dehydrogenase (XDH) and aldehyde oxidase (ADO) enzymes in which molybdenum cofactor is liganded by 1 oxygen and 1 sulfur atom in active form.</text>
</comment>
<dbReference type="Pfam" id="PF03476">
    <property type="entry name" value="MOSC_N"/>
    <property type="match status" value="1"/>
</dbReference>
<dbReference type="Gene3D" id="3.90.1150.10">
    <property type="entry name" value="Aspartate Aminotransferase, domain 1"/>
    <property type="match status" value="1"/>
</dbReference>
<dbReference type="Pfam" id="PF03473">
    <property type="entry name" value="MOSC"/>
    <property type="match status" value="1"/>
</dbReference>
<dbReference type="Pfam" id="PF00266">
    <property type="entry name" value="Aminotran_5"/>
    <property type="match status" value="1"/>
</dbReference>
<dbReference type="Gene3D" id="3.40.640.10">
    <property type="entry name" value="Type I PLP-dependent aspartate aminotransferase-like (Major domain)"/>
    <property type="match status" value="1"/>
</dbReference>
<reference evidence="7 8" key="1">
    <citation type="submission" date="2021-05" db="EMBL/GenBank/DDBJ databases">
        <authorList>
            <person name="Zahm M."/>
            <person name="Klopp C."/>
            <person name="Cabau C."/>
            <person name="Kuhl H."/>
            <person name="Suciu R."/>
            <person name="Ciorpac M."/>
            <person name="Holostenco D."/>
            <person name="Gessner J."/>
            <person name="Wuertz S."/>
            <person name="Hohne C."/>
            <person name="Stock M."/>
            <person name="Gislard M."/>
            <person name="Lluch J."/>
            <person name="Milhes M."/>
            <person name="Lampietro C."/>
            <person name="Lopez Roques C."/>
            <person name="Donnadieu C."/>
            <person name="Du K."/>
            <person name="Schartl M."/>
            <person name="Guiguen Y."/>
        </authorList>
    </citation>
    <scope>NUCLEOTIDE SEQUENCE [LARGE SCALE GENOMIC DNA]</scope>
    <source>
        <strain evidence="7">Hh-F2</strain>
        <tissue evidence="7">Blood</tissue>
    </source>
</reference>
<organism evidence="7 8">
    <name type="scientific">Huso huso</name>
    <name type="common">Beluga</name>
    <name type="synonym">Acipenser huso</name>
    <dbReference type="NCBI Taxonomy" id="61971"/>
    <lineage>
        <taxon>Eukaryota</taxon>
        <taxon>Metazoa</taxon>
        <taxon>Chordata</taxon>
        <taxon>Craniata</taxon>
        <taxon>Vertebrata</taxon>
        <taxon>Euteleostomi</taxon>
        <taxon>Actinopterygii</taxon>
        <taxon>Chondrostei</taxon>
        <taxon>Acipenseriformes</taxon>
        <taxon>Acipenseridae</taxon>
        <taxon>Huso</taxon>
    </lineage>
</organism>
<dbReference type="PANTHER" id="PTHR14237:SF80">
    <property type="entry name" value="MOLYBDENUM COFACTOR SULFURASE"/>
    <property type="match status" value="1"/>
</dbReference>
<dbReference type="SUPFAM" id="SSF53383">
    <property type="entry name" value="PLP-dependent transferases"/>
    <property type="match status" value="1"/>
</dbReference>
<evidence type="ECO:0000256" key="1">
    <source>
        <dbReference type="ARBA" id="ARBA00022679"/>
    </source>
</evidence>
<dbReference type="PROSITE" id="PS51340">
    <property type="entry name" value="MOSC"/>
    <property type="match status" value="1"/>
</dbReference>
<dbReference type="SUPFAM" id="SSF141673">
    <property type="entry name" value="MOSC N-terminal domain-like"/>
    <property type="match status" value="1"/>
</dbReference>
<feature type="region of interest" description="Disordered" evidence="5">
    <location>
        <begin position="505"/>
        <end position="539"/>
    </location>
</feature>
<comment type="cofactor">
    <cofactor evidence="4">
        <name>pyridoxal 5'-phosphate</name>
        <dbReference type="ChEBI" id="CHEBI:597326"/>
    </cofactor>
</comment>
<dbReference type="InterPro" id="IPR015424">
    <property type="entry name" value="PyrdxlP-dep_Trfase"/>
</dbReference>
<keyword evidence="8" id="KW-1185">Reference proteome</keyword>
<comment type="caution">
    <text evidence="7">The sequence shown here is derived from an EMBL/GenBank/DDBJ whole genome shotgun (WGS) entry which is preliminary data.</text>
</comment>
<keyword evidence="2 4" id="KW-0663">Pyridoxal phosphate</keyword>
<dbReference type="HAMAP" id="MF_03050">
    <property type="entry name" value="MOCOS"/>
    <property type="match status" value="1"/>
</dbReference>
<dbReference type="InterPro" id="IPR000192">
    <property type="entry name" value="Aminotrans_V_dom"/>
</dbReference>
<dbReference type="PANTHER" id="PTHR14237">
    <property type="entry name" value="MOLYBDOPTERIN COFACTOR SULFURASE MOSC"/>
    <property type="match status" value="1"/>
</dbReference>
<dbReference type="InterPro" id="IPR005302">
    <property type="entry name" value="MoCF_Sase_C"/>
</dbReference>
<evidence type="ECO:0000256" key="4">
    <source>
        <dbReference type="HAMAP-Rule" id="MF_03050"/>
    </source>
</evidence>
<dbReference type="InterPro" id="IPR015421">
    <property type="entry name" value="PyrdxlP-dep_Trfase_major"/>
</dbReference>
<feature type="active site" evidence="4">
    <location>
        <position position="422"/>
    </location>
</feature>
<dbReference type="InterPro" id="IPR028886">
    <property type="entry name" value="MoCo_sulfurase"/>
</dbReference>
<proteinExistence type="inferred from homology"/>
<dbReference type="InterPro" id="IPR005303">
    <property type="entry name" value="MOCOS_middle"/>
</dbReference>
<evidence type="ECO:0000259" key="6">
    <source>
        <dbReference type="PROSITE" id="PS51340"/>
    </source>
</evidence>
<dbReference type="InterPro" id="IPR011037">
    <property type="entry name" value="Pyrv_Knase-like_insert_dom_sf"/>
</dbReference>
<dbReference type="EMBL" id="JAHFZB010000004">
    <property type="protein sequence ID" value="KAK6490543.1"/>
    <property type="molecule type" value="Genomic_DNA"/>
</dbReference>
<dbReference type="Proteomes" id="UP001369086">
    <property type="component" value="Unassembled WGS sequence"/>
</dbReference>
<evidence type="ECO:0000256" key="5">
    <source>
        <dbReference type="SAM" id="MobiDB-lite"/>
    </source>
</evidence>
<evidence type="ECO:0000256" key="2">
    <source>
        <dbReference type="ARBA" id="ARBA00022898"/>
    </source>
</evidence>
<keyword evidence="3 4" id="KW-0501">Molybdenum cofactor biosynthesis</keyword>
<gene>
    <name evidence="4" type="primary">MOCOS</name>
    <name evidence="7" type="ORF">HHUSO_G5105</name>
</gene>
<accession>A0ABR1A0E8</accession>
<evidence type="ECO:0000256" key="3">
    <source>
        <dbReference type="ARBA" id="ARBA00023150"/>
    </source>
</evidence>
<dbReference type="InterPro" id="IPR015422">
    <property type="entry name" value="PyrdxlP-dep_Trfase_small"/>
</dbReference>
<evidence type="ECO:0000313" key="7">
    <source>
        <dbReference type="EMBL" id="KAK6490543.1"/>
    </source>
</evidence>
<protein>
    <recommendedName>
        <fullName evidence="4">Molybdenum cofactor sulfurase</fullName>
        <shortName evidence="4">MCS</shortName>
        <shortName evidence="4">MOS</shortName>
        <shortName evidence="4">MoCo sulfurase</shortName>
        <ecNumber evidence="4">2.8.1.9</ecNumber>
    </recommendedName>
    <alternativeName>
        <fullName evidence="4">Molybdenum cofactor sulfurtransferase</fullName>
    </alternativeName>
</protein>
<feature type="domain" description="MOSC" evidence="6">
    <location>
        <begin position="692"/>
        <end position="852"/>
    </location>
</feature>